<reference evidence="2 3" key="2">
    <citation type="submission" date="2017-12" db="EMBL/GenBank/DDBJ databases">
        <title>Genome sequence of Rhizobium sullae HCNT1 isolated from Sulla coronaria nodules and featuring peculiar denitrification phenotypes.</title>
        <authorList>
            <person name="De Diego-Diaz B."/>
            <person name="Treu L."/>
            <person name="Campanaro S."/>
            <person name="Da Silva Duarte V."/>
            <person name="Basaglia M."/>
            <person name="Favaro L."/>
            <person name="Casella S."/>
            <person name="Squartini A."/>
        </authorList>
    </citation>
    <scope>NUCLEOTIDE SEQUENCE [LARGE SCALE GENOMIC DNA]</scope>
    <source>
        <strain evidence="2 3">HCNT1</strain>
    </source>
</reference>
<gene>
    <name evidence="2" type="ORF">CWR43_19695</name>
</gene>
<organism evidence="2 3">
    <name type="scientific">Rhizobium sullae</name>
    <name type="common">Rhizobium hedysari</name>
    <dbReference type="NCBI Taxonomy" id="50338"/>
    <lineage>
        <taxon>Bacteria</taxon>
        <taxon>Pseudomonadati</taxon>
        <taxon>Pseudomonadota</taxon>
        <taxon>Alphaproteobacteria</taxon>
        <taxon>Hyphomicrobiales</taxon>
        <taxon>Rhizobiaceae</taxon>
        <taxon>Rhizobium/Agrobacterium group</taxon>
        <taxon>Rhizobium</taxon>
    </lineage>
</organism>
<sequence>MSDFRNFATGYRLRPVTDVSGSDKGRVVAEDRNGHDSRQHERTEISLGTWQIALKQAIDRYRNKRKENRAADNNGPKMAAKKLTPP</sequence>
<evidence type="ECO:0000313" key="3">
    <source>
        <dbReference type="Proteomes" id="UP000232164"/>
    </source>
</evidence>
<comment type="caution">
    <text evidence="2">The sequence shown here is derived from an EMBL/GenBank/DDBJ whole genome shotgun (WGS) entry which is preliminary data.</text>
</comment>
<dbReference type="EMBL" id="PIQN01000016">
    <property type="protein sequence ID" value="PKA41595.1"/>
    <property type="molecule type" value="Genomic_DNA"/>
</dbReference>
<feature type="region of interest" description="Disordered" evidence="1">
    <location>
        <begin position="63"/>
        <end position="86"/>
    </location>
</feature>
<proteinExistence type="predicted"/>
<name>A0A2N0D676_RHISU</name>
<evidence type="ECO:0000256" key="1">
    <source>
        <dbReference type="SAM" id="MobiDB-lite"/>
    </source>
</evidence>
<feature type="region of interest" description="Disordered" evidence="1">
    <location>
        <begin position="16"/>
        <end position="42"/>
    </location>
</feature>
<protein>
    <submittedName>
        <fullName evidence="2">Uncharacterized protein</fullName>
    </submittedName>
</protein>
<dbReference type="AlphaFoldDB" id="A0A2N0D676"/>
<feature type="compositionally biased region" description="Basic and acidic residues" evidence="1">
    <location>
        <begin position="21"/>
        <end position="42"/>
    </location>
</feature>
<reference evidence="2 3" key="1">
    <citation type="submission" date="2017-11" db="EMBL/GenBank/DDBJ databases">
        <authorList>
            <person name="Han C.G."/>
        </authorList>
    </citation>
    <scope>NUCLEOTIDE SEQUENCE [LARGE SCALE GENOMIC DNA]</scope>
    <source>
        <strain evidence="2 3">HCNT1</strain>
    </source>
</reference>
<accession>A0A2N0D676</accession>
<dbReference type="Proteomes" id="UP000232164">
    <property type="component" value="Unassembled WGS sequence"/>
</dbReference>
<evidence type="ECO:0000313" key="2">
    <source>
        <dbReference type="EMBL" id="PKA41595.1"/>
    </source>
</evidence>